<keyword evidence="1" id="KW-0812">Transmembrane</keyword>
<accession>A0A0P0CHR9</accession>
<dbReference type="EMBL" id="CP012898">
    <property type="protein sequence ID" value="ALJ03863.1"/>
    <property type="molecule type" value="Genomic_DNA"/>
</dbReference>
<keyword evidence="3" id="KW-1185">Reference proteome</keyword>
<dbReference type="AlphaFoldDB" id="A0A0P0CHR9"/>
<dbReference type="KEGG" id="ahz:APS56_01270"/>
<evidence type="ECO:0000256" key="1">
    <source>
        <dbReference type="SAM" id="Phobius"/>
    </source>
</evidence>
<keyword evidence="1" id="KW-1133">Transmembrane helix</keyword>
<dbReference type="Proteomes" id="UP000057981">
    <property type="component" value="Chromosome"/>
</dbReference>
<dbReference type="RefSeq" id="WP_054724037.1">
    <property type="nucleotide sequence ID" value="NZ_CP012898.1"/>
</dbReference>
<dbReference type="OrthoDB" id="762068at2"/>
<dbReference type="STRING" id="1736674.APS56_01270"/>
<keyword evidence="1" id="KW-0472">Membrane</keyword>
<protein>
    <submittedName>
        <fullName evidence="2">Uncharacterized protein</fullName>
    </submittedName>
</protein>
<feature type="transmembrane region" description="Helical" evidence="1">
    <location>
        <begin position="143"/>
        <end position="164"/>
    </location>
</feature>
<evidence type="ECO:0000313" key="2">
    <source>
        <dbReference type="EMBL" id="ALJ03863.1"/>
    </source>
</evidence>
<evidence type="ECO:0000313" key="3">
    <source>
        <dbReference type="Proteomes" id="UP000057981"/>
    </source>
</evidence>
<proteinExistence type="predicted"/>
<feature type="transmembrane region" description="Helical" evidence="1">
    <location>
        <begin position="176"/>
        <end position="194"/>
    </location>
</feature>
<sequence>MPTYENPRGFSIQFVFAKLVAKTRNEIIHKHVVKHLTKIVNRDYHLSFCKVCTNRKRNLENGIICSLTNKIADFQDNCPSYDFDTLEFQNYKKRFQDEISDKYTTKDMEKLIGVTSFEKPEFSRFSKYNSIEKTQNLVFKYNGFYGTIGIITILLIIVGLILTSNNDVFYLTGENIILLIFMLILLSICVFKLVEFSSKKKLKITINPNGIEYQNNNLSWNSIFDFGVLQINNNNTDASIILIGTITKGNVKIDLTDFNVSSEEFYNIIELNTKNVLQHRV</sequence>
<organism evidence="2 3">
    <name type="scientific">Pseudalgibacter alginicilyticus</name>
    <dbReference type="NCBI Taxonomy" id="1736674"/>
    <lineage>
        <taxon>Bacteria</taxon>
        <taxon>Pseudomonadati</taxon>
        <taxon>Bacteroidota</taxon>
        <taxon>Flavobacteriia</taxon>
        <taxon>Flavobacteriales</taxon>
        <taxon>Flavobacteriaceae</taxon>
        <taxon>Pseudalgibacter</taxon>
    </lineage>
</organism>
<reference evidence="2 3" key="1">
    <citation type="submission" date="2015-10" db="EMBL/GenBank/DDBJ databases">
        <authorList>
            <person name="Gilbert D.G."/>
        </authorList>
    </citation>
    <scope>NUCLEOTIDE SEQUENCE [LARGE SCALE GENOMIC DNA]</scope>
    <source>
        <strain evidence="3">HZ-22</strain>
    </source>
</reference>
<name>A0A0P0CHR9_9FLAO</name>
<gene>
    <name evidence="2" type="ORF">APS56_01270</name>
</gene>